<dbReference type="EMBL" id="CP001322">
    <property type="protein sequence ID" value="ACL02103.1"/>
    <property type="molecule type" value="Genomic_DNA"/>
</dbReference>
<dbReference type="InterPro" id="IPR029066">
    <property type="entry name" value="PLP-binding_barrel"/>
</dbReference>
<accession>B8FH15</accession>
<name>B8FH15_DESAL</name>
<evidence type="ECO:0000259" key="5">
    <source>
        <dbReference type="Pfam" id="PF01168"/>
    </source>
</evidence>
<reference evidence="6 7" key="1">
    <citation type="journal article" date="2012" name="Environ. Microbiol.">
        <title>The genome sequence of Desulfatibacillum alkenivorans AK-01: a blueprint for anaerobic alkane oxidation.</title>
        <authorList>
            <person name="Callaghan A.V."/>
            <person name="Morris B.E."/>
            <person name="Pereira I.A."/>
            <person name="McInerney M.J."/>
            <person name="Austin R.N."/>
            <person name="Groves J.T."/>
            <person name="Kukor J.J."/>
            <person name="Suflita J.M."/>
            <person name="Young L.Y."/>
            <person name="Zylstra G.J."/>
            <person name="Wawrik B."/>
        </authorList>
    </citation>
    <scope>NUCLEOTIDE SEQUENCE [LARGE SCALE GENOMIC DNA]</scope>
    <source>
        <strain evidence="6 7">AK-01</strain>
    </source>
</reference>
<dbReference type="PIRSF" id="PIRSF004848">
    <property type="entry name" value="YBL036c_PLPDEIII"/>
    <property type="match status" value="1"/>
</dbReference>
<dbReference type="Gene3D" id="3.20.20.10">
    <property type="entry name" value="Alanine racemase"/>
    <property type="match status" value="1"/>
</dbReference>
<sequence>MDNTISKNLQEIQERIQKAAEECGRDPQSIRLVAVSKTKPAEMLRQAAAAGATIFGENYIQEAREKIAELESLDVEWHFIGHLQSNKAKYAVPLFSLIHSVDSFKLAGEIDKQAAKAGKIQDILVQVNISGEETKSGTADEEAATLVKEISALENVRVKGLMTMPPFFDDPDRARPFFRRLRELAQAIQNKGFKNVSMEELSMGMTGDFEAAIEEGATLVRVGTAIFGARNYN</sequence>
<keyword evidence="1 2" id="KW-0663">Pyridoxal phosphate</keyword>
<evidence type="ECO:0000256" key="1">
    <source>
        <dbReference type="ARBA" id="ARBA00022898"/>
    </source>
</evidence>
<dbReference type="HOGENOM" id="CLU_059988_1_0_7"/>
<dbReference type="NCBIfam" id="TIGR00044">
    <property type="entry name" value="YggS family pyridoxal phosphate-dependent enzyme"/>
    <property type="match status" value="1"/>
</dbReference>
<dbReference type="InterPro" id="IPR011078">
    <property type="entry name" value="PyrdxlP_homeostasis"/>
</dbReference>
<dbReference type="HAMAP" id="MF_02087">
    <property type="entry name" value="PLP_homeostasis"/>
    <property type="match status" value="1"/>
</dbReference>
<dbReference type="PANTHER" id="PTHR10146">
    <property type="entry name" value="PROLINE SYNTHETASE CO-TRANSCRIBED BACTERIAL HOMOLOG PROTEIN"/>
    <property type="match status" value="1"/>
</dbReference>
<dbReference type="Proteomes" id="UP000000739">
    <property type="component" value="Chromosome"/>
</dbReference>
<dbReference type="PANTHER" id="PTHR10146:SF14">
    <property type="entry name" value="PYRIDOXAL PHOSPHATE HOMEOSTASIS PROTEIN"/>
    <property type="match status" value="1"/>
</dbReference>
<dbReference type="eggNOG" id="COG0325">
    <property type="taxonomic scope" value="Bacteria"/>
</dbReference>
<dbReference type="KEGG" id="dal:Dalk_0394"/>
<evidence type="ECO:0000256" key="2">
    <source>
        <dbReference type="HAMAP-Rule" id="MF_02087"/>
    </source>
</evidence>
<evidence type="ECO:0000313" key="6">
    <source>
        <dbReference type="EMBL" id="ACL02103.1"/>
    </source>
</evidence>
<feature type="modified residue" description="N6-(pyridoxal phosphate)lysine" evidence="2 3">
    <location>
        <position position="37"/>
    </location>
</feature>
<dbReference type="InterPro" id="IPR001608">
    <property type="entry name" value="Ala_racemase_N"/>
</dbReference>
<feature type="domain" description="Alanine racemase N-terminal" evidence="5">
    <location>
        <begin position="8"/>
        <end position="230"/>
    </location>
</feature>
<evidence type="ECO:0000256" key="4">
    <source>
        <dbReference type="RuleBase" id="RU004514"/>
    </source>
</evidence>
<proteinExistence type="inferred from homology"/>
<gene>
    <name evidence="6" type="ordered locus">Dalk_0394</name>
</gene>
<dbReference type="RefSeq" id="WP_012609543.1">
    <property type="nucleotide sequence ID" value="NC_011768.1"/>
</dbReference>
<dbReference type="Pfam" id="PF01168">
    <property type="entry name" value="Ala_racemase_N"/>
    <property type="match status" value="1"/>
</dbReference>
<dbReference type="SUPFAM" id="SSF51419">
    <property type="entry name" value="PLP-binding barrel"/>
    <property type="match status" value="1"/>
</dbReference>
<comment type="cofactor">
    <cofactor evidence="3">
        <name>pyridoxal 5'-phosphate</name>
        <dbReference type="ChEBI" id="CHEBI:597326"/>
    </cofactor>
</comment>
<evidence type="ECO:0000256" key="3">
    <source>
        <dbReference type="PIRSR" id="PIRSR004848-1"/>
    </source>
</evidence>
<dbReference type="FunFam" id="3.20.20.10:FF:000018">
    <property type="entry name" value="Pyridoxal phosphate homeostasis protein"/>
    <property type="match status" value="1"/>
</dbReference>
<keyword evidence="7" id="KW-1185">Reference proteome</keyword>
<comment type="function">
    <text evidence="2">Pyridoxal 5'-phosphate (PLP)-binding protein, which is involved in PLP homeostasis.</text>
</comment>
<comment type="similarity">
    <text evidence="2 4">Belongs to the pyridoxal phosphate-binding protein YggS/PROSC family.</text>
</comment>
<evidence type="ECO:0000313" key="7">
    <source>
        <dbReference type="Proteomes" id="UP000000739"/>
    </source>
</evidence>
<dbReference type="AlphaFoldDB" id="B8FH15"/>
<dbReference type="CDD" id="cd00635">
    <property type="entry name" value="PLPDE_III_YBL036c_like"/>
    <property type="match status" value="1"/>
</dbReference>
<dbReference type="GO" id="GO:0030170">
    <property type="term" value="F:pyridoxal phosphate binding"/>
    <property type="evidence" value="ECO:0007669"/>
    <property type="project" value="UniProtKB-UniRule"/>
</dbReference>
<organism evidence="6 7">
    <name type="scientific">Desulfatibacillum aliphaticivorans</name>
    <dbReference type="NCBI Taxonomy" id="218208"/>
    <lineage>
        <taxon>Bacteria</taxon>
        <taxon>Pseudomonadati</taxon>
        <taxon>Thermodesulfobacteriota</taxon>
        <taxon>Desulfobacteria</taxon>
        <taxon>Desulfobacterales</taxon>
        <taxon>Desulfatibacillaceae</taxon>
        <taxon>Desulfatibacillum</taxon>
    </lineage>
</organism>
<protein>
    <recommendedName>
        <fullName evidence="2">Pyridoxal phosphate homeostasis protein</fullName>
        <shortName evidence="2">PLP homeostasis protein</shortName>
    </recommendedName>
</protein>